<keyword evidence="3" id="KW-0045">Antibiotic biosynthesis</keyword>
<evidence type="ECO:0000259" key="4">
    <source>
        <dbReference type="Pfam" id="PF02668"/>
    </source>
</evidence>
<evidence type="ECO:0000313" key="6">
    <source>
        <dbReference type="Proteomes" id="UP001529369"/>
    </source>
</evidence>
<dbReference type="EMBL" id="JAUFPN010000083">
    <property type="protein sequence ID" value="MDN3564383.1"/>
    <property type="molecule type" value="Genomic_DNA"/>
</dbReference>
<proteinExistence type="predicted"/>
<evidence type="ECO:0000256" key="3">
    <source>
        <dbReference type="ARBA" id="ARBA00023194"/>
    </source>
</evidence>
<evidence type="ECO:0000256" key="2">
    <source>
        <dbReference type="ARBA" id="ARBA00023002"/>
    </source>
</evidence>
<dbReference type="Gene3D" id="3.60.130.10">
    <property type="entry name" value="Clavaminate synthase-like"/>
    <property type="match status" value="1"/>
</dbReference>
<dbReference type="PANTHER" id="PTHR10696:SF56">
    <property type="entry name" value="TAUD_TFDA-LIKE DOMAIN-CONTAINING PROTEIN"/>
    <property type="match status" value="1"/>
</dbReference>
<protein>
    <submittedName>
        <fullName evidence="5">TauD/TfdA family dioxygenase</fullName>
        <ecNumber evidence="5">1.14.11.-</ecNumber>
    </submittedName>
</protein>
<sequence length="363" mass="40668">MSQAETTILAPAPPPLPPSPIGGPAAWRGADMAARSDWIHHFTPADLEEIDTAVRAHIAAGREMAEISSTTFHLPRLGGLLARVLDDLLDGRGFMMLRGLPVGRYTTEEAAVAYLGIGSHIGSFRSQNAKGHLLGHVRNLGLDIRTPTVRYYQTDRALEYHTDSCDIVGLLCLKPSKSGGESRIVSSVTLHDEMLRRRPDLWRALFNAFPTDRRGEVPPGMLPWFEVPVFNWHAGHLTTIYSGQYIRSAQQNFPQARRLTEVEREALDYFDALTNDPTLNLSMEFLPGDIQLVHNHTVLHSRGDFEDWPEPERRRHLLRLWLAPKEARPLPPAFAQRYGSLTVGDRGGIVTRETTLKFVLQPQ</sequence>
<dbReference type="InterPro" id="IPR050411">
    <property type="entry name" value="AlphaKG_dependent_hydroxylases"/>
</dbReference>
<keyword evidence="5" id="KW-0223">Dioxygenase</keyword>
<dbReference type="Proteomes" id="UP001529369">
    <property type="component" value="Unassembled WGS sequence"/>
</dbReference>
<dbReference type="PANTHER" id="PTHR10696">
    <property type="entry name" value="GAMMA-BUTYROBETAINE HYDROXYLASE-RELATED"/>
    <property type="match status" value="1"/>
</dbReference>
<keyword evidence="2 5" id="KW-0560">Oxidoreductase</keyword>
<organism evidence="5 6">
    <name type="scientific">Paeniroseomonas aquatica</name>
    <dbReference type="NCBI Taxonomy" id="373043"/>
    <lineage>
        <taxon>Bacteria</taxon>
        <taxon>Pseudomonadati</taxon>
        <taxon>Pseudomonadota</taxon>
        <taxon>Alphaproteobacteria</taxon>
        <taxon>Acetobacterales</taxon>
        <taxon>Acetobacteraceae</taxon>
        <taxon>Paeniroseomonas</taxon>
    </lineage>
</organism>
<dbReference type="Pfam" id="PF02668">
    <property type="entry name" value="TauD"/>
    <property type="match status" value="1"/>
</dbReference>
<comment type="caution">
    <text evidence="5">The sequence shown here is derived from an EMBL/GenBank/DDBJ whole genome shotgun (WGS) entry which is preliminary data.</text>
</comment>
<dbReference type="GO" id="GO:0051213">
    <property type="term" value="F:dioxygenase activity"/>
    <property type="evidence" value="ECO:0007669"/>
    <property type="project" value="UniProtKB-KW"/>
</dbReference>
<keyword evidence="6" id="KW-1185">Reference proteome</keyword>
<dbReference type="EC" id="1.14.11.-" evidence="5"/>
<dbReference type="InterPro" id="IPR042098">
    <property type="entry name" value="TauD-like_sf"/>
</dbReference>
<evidence type="ECO:0000256" key="1">
    <source>
        <dbReference type="ARBA" id="ARBA00001954"/>
    </source>
</evidence>
<reference evidence="6" key="1">
    <citation type="journal article" date="2019" name="Int. J. Syst. Evol. Microbiol.">
        <title>The Global Catalogue of Microorganisms (GCM) 10K type strain sequencing project: providing services to taxonomists for standard genome sequencing and annotation.</title>
        <authorList>
            <consortium name="The Broad Institute Genomics Platform"/>
            <consortium name="The Broad Institute Genome Sequencing Center for Infectious Disease"/>
            <person name="Wu L."/>
            <person name="Ma J."/>
        </authorList>
    </citation>
    <scope>NUCLEOTIDE SEQUENCE [LARGE SCALE GENOMIC DNA]</scope>
    <source>
        <strain evidence="6">CECT 7131</strain>
    </source>
</reference>
<evidence type="ECO:0000313" key="5">
    <source>
        <dbReference type="EMBL" id="MDN3564383.1"/>
    </source>
</evidence>
<dbReference type="SUPFAM" id="SSF51197">
    <property type="entry name" value="Clavaminate synthase-like"/>
    <property type="match status" value="1"/>
</dbReference>
<gene>
    <name evidence="5" type="ORF">QWZ14_08380</name>
</gene>
<dbReference type="RefSeq" id="WP_290316180.1">
    <property type="nucleotide sequence ID" value="NZ_JAUFPN010000083.1"/>
</dbReference>
<name>A0ABT8A3L7_9PROT</name>
<accession>A0ABT8A3L7</accession>
<dbReference type="InterPro" id="IPR003819">
    <property type="entry name" value="TauD/TfdA-like"/>
</dbReference>
<feature type="domain" description="TauD/TfdA-like" evidence="4">
    <location>
        <begin position="68"/>
        <end position="321"/>
    </location>
</feature>
<comment type="cofactor">
    <cofactor evidence="1">
        <name>Fe(2+)</name>
        <dbReference type="ChEBI" id="CHEBI:29033"/>
    </cofactor>
</comment>